<reference evidence="5" key="1">
    <citation type="journal article" date="2021" name="Microb. Physiol.">
        <title>Proteogenomic Insights into the Physiology of Marine, Sulfate-Reducing, Filamentous Desulfonema limicola and Desulfonema magnum.</title>
        <authorList>
            <person name="Schnaars V."/>
            <person name="Wohlbrand L."/>
            <person name="Scheve S."/>
            <person name="Hinrichs C."/>
            <person name="Reinhardt R."/>
            <person name="Rabus R."/>
        </authorList>
    </citation>
    <scope>NUCLEOTIDE SEQUENCE</scope>
    <source>
        <strain evidence="5">5ac10</strain>
    </source>
</reference>
<gene>
    <name evidence="5" type="ORF">dnl_58680</name>
</gene>
<dbReference type="Gene3D" id="1.10.1330.10">
    <property type="entry name" value="Dockerin domain"/>
    <property type="match status" value="1"/>
</dbReference>
<dbReference type="Proteomes" id="UP000663720">
    <property type="component" value="Chromosome"/>
</dbReference>
<dbReference type="InterPro" id="IPR018247">
    <property type="entry name" value="EF_Hand_1_Ca_BS"/>
</dbReference>
<proteinExistence type="predicted"/>
<dbReference type="InterPro" id="IPR039448">
    <property type="entry name" value="Beta_helix"/>
</dbReference>
<name>A0A975GJF7_9BACT</name>
<feature type="signal peptide" evidence="3">
    <location>
        <begin position="1"/>
        <end position="26"/>
    </location>
</feature>
<dbReference type="SMART" id="SM00710">
    <property type="entry name" value="PbH1"/>
    <property type="match status" value="4"/>
</dbReference>
<dbReference type="AlphaFoldDB" id="A0A975GJF7"/>
<sequence>MQNKKNLIITSFVLSIILMINIPANAAVDTCIGNNFEQQAPVPDVQLPTVTIESMTSVNEGETIILTANATVDTQNNGIASFFWCVQGATLEPEPASPDYRTVRFTAPFLSSAGNGKARVAVQVGDDLGYVDIAVIIIDITPNPNDTDKDGLPDDWEMQYFGSLSQDGTGDFDGDGYSDLEEYENSTDPADPNDTPVTQITCTFSVPSAYPTIQEAINAAFTAGGGQVCVSKGTYVENITIKQGVWLTSTSKDPADTIIDGNGIHDVVVIHGSDTGGIMGFTIQNSQPNGNFAGIKCEGNETLTIANCIIKNNNHGINFGGNSKPLIVNNVITDNTGDGIHSNGNAPGMIYNNIIVNNCGKGISYNGQFTLSVGYNNIWGNDGKKNCNVNLDDDSSINDDSDSDDNSKDDVSEDDASKDDDSSSDDNSKDDVSREDNDDDSEDDISEDKNKNDKEDRSARAKPENTGSGKDSLPGIDNISADPLFAAPDTGNYHLNPGSPCIDTGKPEYTDKDNSRSDMGVYGGTWENLISPDPAVVESSSLAVSLDFGEADLAVYDNEDRECSRETCRIPGAAFKHENGKQTVTLPQVSSGTYRSVIKGRNDSTCALTVSVFKNGKEISSETREIKVNKHKVKKAELPLLFPGQQPDFIFCQEDTPRKPDGTLLEQDLTGDNQVNIIDIMKIAPRWGAKKGDLNYDEFYDFNENGEIDINDIVKIAGGWFTGE</sequence>
<dbReference type="Gene3D" id="2.160.20.10">
    <property type="entry name" value="Single-stranded right-handed beta-helix, Pectin lyase-like"/>
    <property type="match status" value="1"/>
</dbReference>
<dbReference type="InterPro" id="IPR006626">
    <property type="entry name" value="PbH1"/>
</dbReference>
<evidence type="ECO:0000256" key="1">
    <source>
        <dbReference type="ARBA" id="ARBA00016512"/>
    </source>
</evidence>
<dbReference type="PROSITE" id="PS00018">
    <property type="entry name" value="EF_HAND_1"/>
    <property type="match status" value="1"/>
</dbReference>
<organism evidence="5 6">
    <name type="scientific">Desulfonema limicola</name>
    <dbReference type="NCBI Taxonomy" id="45656"/>
    <lineage>
        <taxon>Bacteria</taxon>
        <taxon>Pseudomonadati</taxon>
        <taxon>Thermodesulfobacteriota</taxon>
        <taxon>Desulfobacteria</taxon>
        <taxon>Desulfobacterales</taxon>
        <taxon>Desulfococcaceae</taxon>
        <taxon>Desulfonema</taxon>
    </lineage>
</organism>
<feature type="compositionally biased region" description="Basic and acidic residues" evidence="2">
    <location>
        <begin position="447"/>
        <end position="463"/>
    </location>
</feature>
<dbReference type="RefSeq" id="WP_207689310.1">
    <property type="nucleotide sequence ID" value="NZ_CP061799.1"/>
</dbReference>
<feature type="compositionally biased region" description="Acidic residues" evidence="2">
    <location>
        <begin position="436"/>
        <end position="446"/>
    </location>
</feature>
<dbReference type="SUPFAM" id="SSF63446">
    <property type="entry name" value="Type I dockerin domain"/>
    <property type="match status" value="1"/>
</dbReference>
<keyword evidence="3" id="KW-0732">Signal</keyword>
<feature type="domain" description="Right handed beta helix" evidence="4">
    <location>
        <begin position="256"/>
        <end position="382"/>
    </location>
</feature>
<dbReference type="InterPro" id="IPR012334">
    <property type="entry name" value="Pectin_lyas_fold"/>
</dbReference>
<dbReference type="GO" id="GO:0000272">
    <property type="term" value="P:polysaccharide catabolic process"/>
    <property type="evidence" value="ECO:0007669"/>
    <property type="project" value="InterPro"/>
</dbReference>
<feature type="chain" id="PRO_5038076732" description="Probable pectate lyase C" evidence="3">
    <location>
        <begin position="27"/>
        <end position="724"/>
    </location>
</feature>
<evidence type="ECO:0000256" key="2">
    <source>
        <dbReference type="SAM" id="MobiDB-lite"/>
    </source>
</evidence>
<dbReference type="EMBL" id="CP061799">
    <property type="protein sequence ID" value="QTA83459.1"/>
    <property type="molecule type" value="Genomic_DNA"/>
</dbReference>
<keyword evidence="6" id="KW-1185">Reference proteome</keyword>
<evidence type="ECO:0000259" key="4">
    <source>
        <dbReference type="Pfam" id="PF13229"/>
    </source>
</evidence>
<feature type="region of interest" description="Disordered" evidence="2">
    <location>
        <begin position="390"/>
        <end position="484"/>
    </location>
</feature>
<feature type="compositionally biased region" description="Acidic residues" evidence="2">
    <location>
        <begin position="391"/>
        <end position="404"/>
    </location>
</feature>
<evidence type="ECO:0000313" key="6">
    <source>
        <dbReference type="Proteomes" id="UP000663720"/>
    </source>
</evidence>
<dbReference type="SUPFAM" id="SSF51126">
    <property type="entry name" value="Pectin lyase-like"/>
    <property type="match status" value="1"/>
</dbReference>
<dbReference type="KEGG" id="dli:dnl_58680"/>
<feature type="compositionally biased region" description="Acidic residues" evidence="2">
    <location>
        <begin position="411"/>
        <end position="424"/>
    </location>
</feature>
<dbReference type="Pfam" id="PF13229">
    <property type="entry name" value="Beta_helix"/>
    <property type="match status" value="1"/>
</dbReference>
<evidence type="ECO:0000256" key="3">
    <source>
        <dbReference type="SAM" id="SignalP"/>
    </source>
</evidence>
<feature type="compositionally biased region" description="Basic and acidic residues" evidence="2">
    <location>
        <begin position="426"/>
        <end position="435"/>
    </location>
</feature>
<protein>
    <recommendedName>
        <fullName evidence="1">Probable pectate lyase C</fullName>
    </recommendedName>
</protein>
<dbReference type="InterPro" id="IPR011050">
    <property type="entry name" value="Pectin_lyase_fold/virulence"/>
</dbReference>
<accession>A0A975GJF7</accession>
<evidence type="ECO:0000313" key="5">
    <source>
        <dbReference type="EMBL" id="QTA83459.1"/>
    </source>
</evidence>
<dbReference type="InterPro" id="IPR036439">
    <property type="entry name" value="Dockerin_dom_sf"/>
</dbReference>